<dbReference type="Gene3D" id="3.40.710.10">
    <property type="entry name" value="DD-peptidase/beta-lactamase superfamily"/>
    <property type="match status" value="1"/>
</dbReference>
<name>B9J622_BACCQ</name>
<accession>B9J622</accession>
<dbReference type="SUPFAM" id="SSF56601">
    <property type="entry name" value="beta-lactamase/transpeptidase-like"/>
    <property type="match status" value="1"/>
</dbReference>
<dbReference type="HOGENOM" id="CLU_2380175_0_0_9"/>
<dbReference type="InterPro" id="IPR012338">
    <property type="entry name" value="Beta-lactam/transpept-like"/>
</dbReference>
<protein>
    <submittedName>
        <fullName evidence="1">Beta-lactamase (Penicillin-binding protein) (Penicillinase)</fullName>
    </submittedName>
</protein>
<evidence type="ECO:0000313" key="2">
    <source>
        <dbReference type="Proteomes" id="UP000000441"/>
    </source>
</evidence>
<dbReference type="Proteomes" id="UP000000441">
    <property type="component" value="Plasmid pBc239"/>
</dbReference>
<reference evidence="1 2" key="1">
    <citation type="journal article" date="2009" name="J. Bacteriol.">
        <title>Complete genome sequence of the extremophilic Bacillus cereus strain Q1 with industrial applications.</title>
        <authorList>
            <person name="Xiong Z."/>
            <person name="Jiang Y."/>
            <person name="Qi D."/>
            <person name="Lu H."/>
            <person name="Yang F."/>
            <person name="Yang J."/>
            <person name="Chen L."/>
            <person name="Sun L."/>
            <person name="Xu X."/>
            <person name="Xue Y."/>
            <person name="Zhu Y."/>
            <person name="Jin Q."/>
        </authorList>
    </citation>
    <scope>NUCLEOTIDE SEQUENCE [LARGE SCALE GENOMIC DNA]</scope>
    <source>
        <strain evidence="1 2">Q1</strain>
        <plasmid evidence="1 2">pBc239</plasmid>
    </source>
</reference>
<proteinExistence type="predicted"/>
<organism evidence="1 2">
    <name type="scientific">Bacillus cereus (strain Q1)</name>
    <dbReference type="NCBI Taxonomy" id="361100"/>
    <lineage>
        <taxon>Bacteria</taxon>
        <taxon>Bacillati</taxon>
        <taxon>Bacillota</taxon>
        <taxon>Bacilli</taxon>
        <taxon>Bacillales</taxon>
        <taxon>Bacillaceae</taxon>
        <taxon>Bacillus</taxon>
        <taxon>Bacillus cereus group</taxon>
    </lineage>
</organism>
<geneLocation type="plasmid" evidence="1 2">
    <name>pBc239</name>
</geneLocation>
<gene>
    <name evidence="1" type="ordered locus">BCQ_PI083</name>
</gene>
<dbReference type="EMBL" id="CP000228">
    <property type="protein sequence ID" value="ACM15817.1"/>
    <property type="molecule type" value="Genomic_DNA"/>
</dbReference>
<dbReference type="AlphaFoldDB" id="B9J622"/>
<dbReference type="KEGG" id="bcq:BCQ_PI083"/>
<keyword evidence="1" id="KW-0614">Plasmid</keyword>
<sequence>MKHSGFGEKYIQEKYPSTGYKIGDGVMKIPTLSNMSQLFGSRDIYTTGYDLYLFDKAIFTCKLISKERFTEMFTPVRKIMDMVGMLSVAILLME</sequence>
<evidence type="ECO:0000313" key="1">
    <source>
        <dbReference type="EMBL" id="ACM15817.1"/>
    </source>
</evidence>